<protein>
    <submittedName>
        <fullName evidence="1">Capsular polysaccharide synthesis family protein</fullName>
    </submittedName>
</protein>
<keyword evidence="2" id="KW-1185">Reference proteome</keyword>
<evidence type="ECO:0000313" key="2">
    <source>
        <dbReference type="Proteomes" id="UP001596422"/>
    </source>
</evidence>
<dbReference type="InterPro" id="IPR027417">
    <property type="entry name" value="P-loop_NTPase"/>
</dbReference>
<evidence type="ECO:0000313" key="1">
    <source>
        <dbReference type="EMBL" id="MFC6670553.1"/>
    </source>
</evidence>
<dbReference type="RefSeq" id="WP_379909060.1">
    <property type="nucleotide sequence ID" value="NZ_JBHSWE010000001.1"/>
</dbReference>
<comment type="caution">
    <text evidence="1">The sequence shown here is derived from an EMBL/GenBank/DDBJ whole genome shotgun (WGS) entry which is preliminary data.</text>
</comment>
<sequence length="244" mass="29084">MLTRLKSVWDTYSNPDNIIIYQMGKVGSSSLEKSIPNSIHTHMMYGNSPCHVHLDQRRRGLKKAVGFIGDSIKRAAVMQRDEIKIITPIREPAARNVSMFFQDLAHWIYHYCDLGNHDNRFDDSRFLEKVFQDAFDHKYALDWFDTEFRRFTGVDIYATPYNKEQGYMEIRQGKFHILIIDSKRIKENISIIETFSGRKIDIQDSNIADNKWYGLLYKEFKKNFDMERYKNSLQSHRFYEKFYT</sequence>
<name>A0ABW1ZZI1_9GAMM</name>
<dbReference type="EMBL" id="JBHSWE010000001">
    <property type="protein sequence ID" value="MFC6670553.1"/>
    <property type="molecule type" value="Genomic_DNA"/>
</dbReference>
<dbReference type="Proteomes" id="UP001596422">
    <property type="component" value="Unassembled WGS sequence"/>
</dbReference>
<organism evidence="1 2">
    <name type="scientific">Marinobacterium aestuariivivens</name>
    <dbReference type="NCBI Taxonomy" id="1698799"/>
    <lineage>
        <taxon>Bacteria</taxon>
        <taxon>Pseudomonadati</taxon>
        <taxon>Pseudomonadota</taxon>
        <taxon>Gammaproteobacteria</taxon>
        <taxon>Oceanospirillales</taxon>
        <taxon>Oceanospirillaceae</taxon>
        <taxon>Marinobacterium</taxon>
    </lineage>
</organism>
<reference evidence="2" key="1">
    <citation type="journal article" date="2019" name="Int. J. Syst. Evol. Microbiol.">
        <title>The Global Catalogue of Microorganisms (GCM) 10K type strain sequencing project: providing services to taxonomists for standard genome sequencing and annotation.</title>
        <authorList>
            <consortium name="The Broad Institute Genomics Platform"/>
            <consortium name="The Broad Institute Genome Sequencing Center for Infectious Disease"/>
            <person name="Wu L."/>
            <person name="Ma J."/>
        </authorList>
    </citation>
    <scope>NUCLEOTIDE SEQUENCE [LARGE SCALE GENOMIC DNA]</scope>
    <source>
        <strain evidence="2">NBRC 111756</strain>
    </source>
</reference>
<proteinExistence type="predicted"/>
<gene>
    <name evidence="1" type="ORF">ACFQDL_10980</name>
</gene>
<accession>A0ABW1ZZI1</accession>
<dbReference type="SUPFAM" id="SSF52540">
    <property type="entry name" value="P-loop containing nucleoside triphosphate hydrolases"/>
    <property type="match status" value="1"/>
</dbReference>